<dbReference type="Proteomes" id="UP000244900">
    <property type="component" value="Chromosome"/>
</dbReference>
<dbReference type="GO" id="GO:0008610">
    <property type="term" value="P:lipid biosynthetic process"/>
    <property type="evidence" value="ECO:0007669"/>
    <property type="project" value="TreeGrafter"/>
</dbReference>
<feature type="region of interest" description="Disordered" evidence="3">
    <location>
        <begin position="253"/>
        <end position="300"/>
    </location>
</feature>
<evidence type="ECO:0000256" key="3">
    <source>
        <dbReference type="SAM" id="MobiDB-lite"/>
    </source>
</evidence>
<accession>A0A2S1T3C6</accession>
<feature type="compositionally biased region" description="Low complexity" evidence="3">
    <location>
        <begin position="274"/>
        <end position="285"/>
    </location>
</feature>
<name>A0A2S1T3C6_9ACTN</name>
<dbReference type="EMBL" id="CP029188">
    <property type="protein sequence ID" value="AWI33194.1"/>
    <property type="molecule type" value="Genomic_DNA"/>
</dbReference>
<dbReference type="InterPro" id="IPR001031">
    <property type="entry name" value="Thioesterase"/>
</dbReference>
<protein>
    <submittedName>
        <fullName evidence="5">Thioesterase</fullName>
    </submittedName>
</protein>
<dbReference type="InterPro" id="IPR029058">
    <property type="entry name" value="AB_hydrolase_fold"/>
</dbReference>
<organism evidence="5 6">
    <name type="scientific">Streptomyces tirandamycinicus</name>
    <dbReference type="NCBI Taxonomy" id="2174846"/>
    <lineage>
        <taxon>Bacteria</taxon>
        <taxon>Bacillati</taxon>
        <taxon>Actinomycetota</taxon>
        <taxon>Actinomycetes</taxon>
        <taxon>Kitasatosporales</taxon>
        <taxon>Streptomycetaceae</taxon>
        <taxon>Streptomyces</taxon>
    </lineage>
</organism>
<dbReference type="KEGG" id="stir:DDW44_24245"/>
<dbReference type="SMART" id="SM00824">
    <property type="entry name" value="PKS_TE"/>
    <property type="match status" value="1"/>
</dbReference>
<dbReference type="SUPFAM" id="SSF53474">
    <property type="entry name" value="alpha/beta-Hydrolases"/>
    <property type="match status" value="1"/>
</dbReference>
<dbReference type="GO" id="GO:0016787">
    <property type="term" value="F:hydrolase activity"/>
    <property type="evidence" value="ECO:0007669"/>
    <property type="project" value="UniProtKB-KW"/>
</dbReference>
<dbReference type="Gene3D" id="3.40.50.1820">
    <property type="entry name" value="alpha/beta hydrolase"/>
    <property type="match status" value="1"/>
</dbReference>
<reference evidence="5 6" key="1">
    <citation type="submission" date="2018-05" db="EMBL/GenBank/DDBJ databases">
        <title>Complete genome sequence of sponge-derived Streptomyces sp. HNM0039.</title>
        <authorList>
            <person name="Huang X."/>
            <person name="Zhou S."/>
        </authorList>
    </citation>
    <scope>NUCLEOTIDE SEQUENCE [LARGE SCALE GENOMIC DNA]</scope>
    <source>
        <strain evidence="5 6">HNM0039</strain>
    </source>
</reference>
<dbReference type="OrthoDB" id="8480037at2"/>
<dbReference type="AlphaFoldDB" id="A0A2S1T3C6"/>
<keyword evidence="6" id="KW-1185">Reference proteome</keyword>
<dbReference type="PANTHER" id="PTHR11487">
    <property type="entry name" value="THIOESTERASE"/>
    <property type="match status" value="1"/>
</dbReference>
<evidence type="ECO:0000256" key="2">
    <source>
        <dbReference type="ARBA" id="ARBA00022801"/>
    </source>
</evidence>
<evidence type="ECO:0000313" key="5">
    <source>
        <dbReference type="EMBL" id="AWI33194.1"/>
    </source>
</evidence>
<feature type="domain" description="Thioesterase TesA-like" evidence="4">
    <location>
        <begin position="20"/>
        <end position="242"/>
    </location>
</feature>
<dbReference type="InterPro" id="IPR020802">
    <property type="entry name" value="TesA-like"/>
</dbReference>
<gene>
    <name evidence="5" type="ORF">DDW44_24245</name>
</gene>
<dbReference type="PANTHER" id="PTHR11487:SF0">
    <property type="entry name" value="S-ACYL FATTY ACID SYNTHASE THIOESTERASE, MEDIUM CHAIN"/>
    <property type="match status" value="1"/>
</dbReference>
<keyword evidence="2" id="KW-0378">Hydrolase</keyword>
<dbReference type="Pfam" id="PF00975">
    <property type="entry name" value="Thioesterase"/>
    <property type="match status" value="1"/>
</dbReference>
<dbReference type="InterPro" id="IPR012223">
    <property type="entry name" value="TEII"/>
</dbReference>
<proteinExistence type="inferred from homology"/>
<dbReference type="RefSeq" id="WP_108908931.1">
    <property type="nucleotide sequence ID" value="NZ_CP029188.1"/>
</dbReference>
<comment type="similarity">
    <text evidence="1">Belongs to the thioesterase family.</text>
</comment>
<evidence type="ECO:0000313" key="6">
    <source>
        <dbReference type="Proteomes" id="UP000244900"/>
    </source>
</evidence>
<evidence type="ECO:0000259" key="4">
    <source>
        <dbReference type="SMART" id="SM00824"/>
    </source>
</evidence>
<evidence type="ECO:0000256" key="1">
    <source>
        <dbReference type="ARBA" id="ARBA00007169"/>
    </source>
</evidence>
<sequence>MDTRWFRRFGEPLAEAPRLLCFPHAGGAASAYAPMARRLSPVIDVVAIQYPGRQDRRNEAPADGILDLATRIADGIDLEDPRPLAFFGHSMGALVAFETARVLHGRSARAPVRLFLSGRGAPGPAPNPHDLLTDDAAVLAAVRNLGGTDASFLDDPELLAMVLPTLRADYGALAAYRWTAGPALNSPFTVLVGDSDPVVPVASVHGWARHTRQDNDVLVLAGGHFYLSERLDEVCAIVTGRLTTLSGGSSGIPDLGPIGSVGRRTEAGAGRTQAASGAGDAAAEGEPGRRDQRTAGSAVA</sequence>